<feature type="domain" description="Pyridoxamine kinase/Phosphomethylpyrimidine kinase" evidence="6">
    <location>
        <begin position="98"/>
        <end position="256"/>
    </location>
</feature>
<dbReference type="CDD" id="cd01173">
    <property type="entry name" value="pyridoxal_pyridoxamine_kinase"/>
    <property type="match status" value="1"/>
</dbReference>
<dbReference type="SUPFAM" id="SSF53613">
    <property type="entry name" value="Ribokinase-like"/>
    <property type="match status" value="1"/>
</dbReference>
<gene>
    <name evidence="7" type="ORF">T285_03510</name>
</gene>
<evidence type="ECO:0000259" key="6">
    <source>
        <dbReference type="Pfam" id="PF08543"/>
    </source>
</evidence>
<dbReference type="GO" id="GO:0008478">
    <property type="term" value="F:pyridoxal kinase activity"/>
    <property type="evidence" value="ECO:0007669"/>
    <property type="project" value="UniProtKB-EC"/>
</dbReference>
<keyword evidence="3" id="KW-0547">Nucleotide-binding</keyword>
<dbReference type="KEGG" id="ljn:T285_03510"/>
<protein>
    <recommendedName>
        <fullName evidence="1">pyridoxal kinase</fullName>
        <ecNumber evidence="1">2.7.1.35</ecNumber>
    </recommendedName>
</protein>
<evidence type="ECO:0000256" key="4">
    <source>
        <dbReference type="ARBA" id="ARBA00022777"/>
    </source>
</evidence>
<dbReference type="RefSeq" id="WP_023599443.1">
    <property type="nucleotide sequence ID" value="NC_022909.1"/>
</dbReference>
<evidence type="ECO:0000256" key="1">
    <source>
        <dbReference type="ARBA" id="ARBA00012104"/>
    </source>
</evidence>
<dbReference type="PANTHER" id="PTHR10534">
    <property type="entry name" value="PYRIDOXAL KINASE"/>
    <property type="match status" value="1"/>
</dbReference>
<dbReference type="EC" id="2.7.1.35" evidence="1"/>
<dbReference type="Gene3D" id="3.40.1190.20">
    <property type="match status" value="1"/>
</dbReference>
<evidence type="ECO:0000256" key="5">
    <source>
        <dbReference type="ARBA" id="ARBA00022840"/>
    </source>
</evidence>
<evidence type="ECO:0000256" key="2">
    <source>
        <dbReference type="ARBA" id="ARBA00022679"/>
    </source>
</evidence>
<dbReference type="GO" id="GO:0009443">
    <property type="term" value="P:pyridoxal 5'-phosphate salvage"/>
    <property type="evidence" value="ECO:0007669"/>
    <property type="project" value="InterPro"/>
</dbReference>
<evidence type="ECO:0000256" key="3">
    <source>
        <dbReference type="ARBA" id="ARBA00022741"/>
    </source>
</evidence>
<evidence type="ECO:0000313" key="7">
    <source>
        <dbReference type="EMBL" id="AHA97121.1"/>
    </source>
</evidence>
<dbReference type="InterPro" id="IPR004625">
    <property type="entry name" value="PyrdxlKinase"/>
</dbReference>
<reference evidence="7 8" key="1">
    <citation type="journal article" date="2014" name="Genome Announc.">
        <title>Complete Genome Sequences of Lactobacillus johnsonii Strain N6.2 and Lactobacillus reuteri Strain TD1.</title>
        <authorList>
            <person name="Leonard M.T."/>
            <person name="Valladares R.B."/>
            <person name="Ardissone A."/>
            <person name="Gonzalez C.F."/>
            <person name="Lorca G.L."/>
            <person name="Triplett E.W."/>
        </authorList>
    </citation>
    <scope>NUCLEOTIDE SEQUENCE [LARGE SCALE GENOMIC DNA]</scope>
    <source>
        <strain evidence="7 8">N6.2</strain>
    </source>
</reference>
<sequence>MKEKLLISQDLSCLGQVSLSVALPILGACGYQPDVLPTAILSTHTGGFGNNTFLALNNEMSKIIAHWQDEKITFKNLYLGYLGRNAIDFWIEHISDFRNTDLLILLDPAMADSGKLYSGLDIEYVEKMRELAKRATILTPNLTEACLLLNKEYRNFSINEIKEIAGELKEKFKLDGLVITGICLENKVKMVGLANDSKIFVIENEKITRSFFGTGDMFASSLLAGILAGYSLKESAQIAGDFVKLAIEKTDLKQDKRLGPNYAGALSWLMNKVEGKK</sequence>
<keyword evidence="4 7" id="KW-0418">Kinase</keyword>
<dbReference type="PANTHER" id="PTHR10534:SF2">
    <property type="entry name" value="PYRIDOXAL KINASE"/>
    <property type="match status" value="1"/>
</dbReference>
<keyword evidence="2" id="KW-0808">Transferase</keyword>
<dbReference type="GO" id="GO:0005829">
    <property type="term" value="C:cytosol"/>
    <property type="evidence" value="ECO:0007669"/>
    <property type="project" value="TreeGrafter"/>
</dbReference>
<evidence type="ECO:0000313" key="8">
    <source>
        <dbReference type="Proteomes" id="UP000018522"/>
    </source>
</evidence>
<dbReference type="Proteomes" id="UP000018522">
    <property type="component" value="Chromosome"/>
</dbReference>
<organism evidence="7 8">
    <name type="scientific">Lactobacillus johnsonii N6.2</name>
    <dbReference type="NCBI Taxonomy" id="1408186"/>
    <lineage>
        <taxon>Bacteria</taxon>
        <taxon>Bacillati</taxon>
        <taxon>Bacillota</taxon>
        <taxon>Bacilli</taxon>
        <taxon>Lactobacillales</taxon>
        <taxon>Lactobacillaceae</taxon>
        <taxon>Lactobacillus</taxon>
    </lineage>
</organism>
<dbReference type="AlphaFoldDB" id="A0A7D9N5X1"/>
<dbReference type="PROSITE" id="PS51257">
    <property type="entry name" value="PROKAR_LIPOPROTEIN"/>
    <property type="match status" value="1"/>
</dbReference>
<dbReference type="Pfam" id="PF08543">
    <property type="entry name" value="Phos_pyr_kin"/>
    <property type="match status" value="1"/>
</dbReference>
<accession>A0A7D9N5X1</accession>
<dbReference type="EMBL" id="CP006811">
    <property type="protein sequence ID" value="AHA97121.1"/>
    <property type="molecule type" value="Genomic_DNA"/>
</dbReference>
<dbReference type="NCBIfam" id="NF005491">
    <property type="entry name" value="PRK07105.1"/>
    <property type="match status" value="1"/>
</dbReference>
<keyword evidence="5" id="KW-0067">ATP-binding</keyword>
<dbReference type="InterPro" id="IPR013749">
    <property type="entry name" value="PM/HMP-P_kinase-1"/>
</dbReference>
<dbReference type="GO" id="GO:0005524">
    <property type="term" value="F:ATP binding"/>
    <property type="evidence" value="ECO:0007669"/>
    <property type="project" value="UniProtKB-KW"/>
</dbReference>
<name>A0A7D9N5X1_LACJH</name>
<dbReference type="InterPro" id="IPR029056">
    <property type="entry name" value="Ribokinase-like"/>
</dbReference>
<proteinExistence type="predicted"/>